<dbReference type="GO" id="GO:0005886">
    <property type="term" value="C:plasma membrane"/>
    <property type="evidence" value="ECO:0007669"/>
    <property type="project" value="TreeGrafter"/>
</dbReference>
<gene>
    <name evidence="6" type="ORF">DMENIID0002_14760</name>
</gene>
<evidence type="ECO:0000313" key="6">
    <source>
        <dbReference type="EMBL" id="BFD46830.1"/>
    </source>
</evidence>
<dbReference type="EMBL" id="AP029170">
    <property type="protein sequence ID" value="BFD46830.1"/>
    <property type="molecule type" value="Genomic_DNA"/>
</dbReference>
<dbReference type="GO" id="GO:0050660">
    <property type="term" value="F:flavin adenine dinucleotide binding"/>
    <property type="evidence" value="ECO:0007669"/>
    <property type="project" value="InterPro"/>
</dbReference>
<dbReference type="FunFam" id="3.10.580.10:FF:000002">
    <property type="entry name" value="Magnesium/cobalt efflux protein CorC"/>
    <property type="match status" value="1"/>
</dbReference>
<dbReference type="CDD" id="cd04590">
    <property type="entry name" value="CBS_pair_CorC_HlyC_assoc"/>
    <property type="match status" value="1"/>
</dbReference>
<accession>A0AAT9GAN1</accession>
<dbReference type="InterPro" id="IPR036318">
    <property type="entry name" value="FAD-bd_PCMH-like_sf"/>
</dbReference>
<dbReference type="InterPro" id="IPR046342">
    <property type="entry name" value="CBS_dom_sf"/>
</dbReference>
<protein>
    <submittedName>
        <fullName evidence="6">Hemolysin family protein</fullName>
    </submittedName>
</protein>
<feature type="domain" description="CBS" evidence="5">
    <location>
        <begin position="149"/>
        <end position="206"/>
    </location>
</feature>
<dbReference type="Pfam" id="PF03471">
    <property type="entry name" value="CorC_HlyC"/>
    <property type="match status" value="1"/>
</dbReference>
<dbReference type="PROSITE" id="PS51371">
    <property type="entry name" value="CBS"/>
    <property type="match status" value="2"/>
</dbReference>
<dbReference type="PANTHER" id="PTHR22777">
    <property type="entry name" value="HEMOLYSIN-RELATED"/>
    <property type="match status" value="1"/>
</dbReference>
<evidence type="ECO:0000256" key="4">
    <source>
        <dbReference type="PROSITE-ProRule" id="PRU00703"/>
    </source>
</evidence>
<dbReference type="SMART" id="SM01091">
    <property type="entry name" value="CorC_HlyC"/>
    <property type="match status" value="1"/>
</dbReference>
<dbReference type="InterPro" id="IPR005170">
    <property type="entry name" value="Transptr-assoc_dom"/>
</dbReference>
<keyword evidence="2" id="KW-0677">Repeat</keyword>
<evidence type="ECO:0000256" key="2">
    <source>
        <dbReference type="ARBA" id="ARBA00022737"/>
    </source>
</evidence>
<proteinExistence type="inferred from homology"/>
<dbReference type="InterPro" id="IPR016169">
    <property type="entry name" value="FAD-bd_PCMH_sub2"/>
</dbReference>
<dbReference type="Gene3D" id="3.30.465.10">
    <property type="match status" value="1"/>
</dbReference>
<reference evidence="6" key="1">
    <citation type="submission" date="2024-01" db="EMBL/GenBank/DDBJ databases">
        <title>Sequencing the genomes of a sandfly, Sergentomyia squamirostris, and its two endosymbionts.</title>
        <authorList>
            <person name="Itokawa K."/>
            <person name="Sanjoba C."/>
        </authorList>
    </citation>
    <scope>NUCLEOTIDE SEQUENCE</scope>
    <source>
        <strain evidence="6">RiSSQ</strain>
    </source>
</reference>
<dbReference type="Gene3D" id="3.10.580.10">
    <property type="entry name" value="CBS-domain"/>
    <property type="match status" value="1"/>
</dbReference>
<dbReference type="AlphaFoldDB" id="A0AAT9GAN1"/>
<dbReference type="Pfam" id="PF00571">
    <property type="entry name" value="CBS"/>
    <property type="match status" value="2"/>
</dbReference>
<feature type="domain" description="CBS" evidence="5">
    <location>
        <begin position="79"/>
        <end position="143"/>
    </location>
</feature>
<dbReference type="InterPro" id="IPR000644">
    <property type="entry name" value="CBS_dom"/>
</dbReference>
<evidence type="ECO:0000256" key="1">
    <source>
        <dbReference type="ARBA" id="ARBA00006446"/>
    </source>
</evidence>
<keyword evidence="3 4" id="KW-0129">CBS domain</keyword>
<evidence type="ECO:0000256" key="3">
    <source>
        <dbReference type="ARBA" id="ARBA00023122"/>
    </source>
</evidence>
<dbReference type="SUPFAM" id="SSF56176">
    <property type="entry name" value="FAD-binding/transporter-associated domain-like"/>
    <property type="match status" value="1"/>
</dbReference>
<evidence type="ECO:0000259" key="5">
    <source>
        <dbReference type="PROSITE" id="PS51371"/>
    </source>
</evidence>
<organism evidence="6">
    <name type="scientific">Candidatus Tisiphia endosymbiont of Sergentomyia squamirostris</name>
    <dbReference type="NCBI Taxonomy" id="3113639"/>
    <lineage>
        <taxon>Bacteria</taxon>
        <taxon>Pseudomonadati</taxon>
        <taxon>Pseudomonadota</taxon>
        <taxon>Alphaproteobacteria</taxon>
        <taxon>Rickettsiales</taxon>
        <taxon>Rickettsiaceae</taxon>
        <taxon>Rickettsieae</taxon>
        <taxon>Candidatus Tisiphia</taxon>
    </lineage>
</organism>
<sequence>MKKENLTSINSKRAMLKNPSKIVTLKSFFSRLFFKEKLEDNFYDAIKKLKSNSKKMTLEEKKIFMNLLKFGHKTVEDVMIPRSDIKAVKLTASIDELSQMLNSKIPNTRTLVYDETLDNIVGFIHIKDLFKILVTKQLITNQELQLKKIIRKPIISAPSMKLIDLLAKMRRDCVQISIVVDEYGGTDGIVTMEDIMEEIVGRIDDEHDKKSDNDSFRIINNNTILSNARVKVEDLESALGVKLKLQNDEFDTIGGLVLAKVGNVPLVGTKIDIEQQVELEVIDASPRSLKQVKLQLKNGTILPDNTL</sequence>
<name>A0AAT9GAN1_9RICK</name>
<comment type="similarity">
    <text evidence="1">Belongs to the UPF0053 family. Hemolysin C subfamily.</text>
</comment>
<dbReference type="InterPro" id="IPR044751">
    <property type="entry name" value="Ion_transp-like_CBS"/>
</dbReference>
<dbReference type="PANTHER" id="PTHR22777:SF17">
    <property type="entry name" value="UPF0053 PROTEIN SLL0260"/>
    <property type="match status" value="1"/>
</dbReference>
<dbReference type="SUPFAM" id="SSF54631">
    <property type="entry name" value="CBS-domain pair"/>
    <property type="match status" value="1"/>
</dbReference>